<evidence type="ECO:0000313" key="9">
    <source>
        <dbReference type="Proteomes" id="UP000886998"/>
    </source>
</evidence>
<feature type="transmembrane region" description="Helical" evidence="6">
    <location>
        <begin position="197"/>
        <end position="217"/>
    </location>
</feature>
<evidence type="ECO:0000256" key="4">
    <source>
        <dbReference type="ARBA" id="ARBA00023136"/>
    </source>
</evidence>
<dbReference type="InterPro" id="IPR012858">
    <property type="entry name" value="DC_STAMP-like"/>
</dbReference>
<evidence type="ECO:0000313" key="8">
    <source>
        <dbReference type="EMBL" id="GFS62789.1"/>
    </source>
</evidence>
<dbReference type="AlphaFoldDB" id="A0A8X6KNT9"/>
<dbReference type="EMBL" id="BMAV01027850">
    <property type="protein sequence ID" value="GFS62789.1"/>
    <property type="molecule type" value="Genomic_DNA"/>
</dbReference>
<dbReference type="InterPro" id="IPR051856">
    <property type="entry name" value="CSR-E3_Ligase_Protein"/>
</dbReference>
<feature type="region of interest" description="Disordered" evidence="5">
    <location>
        <begin position="252"/>
        <end position="277"/>
    </location>
</feature>
<evidence type="ECO:0000256" key="2">
    <source>
        <dbReference type="ARBA" id="ARBA00022692"/>
    </source>
</evidence>
<dbReference type="Pfam" id="PF07782">
    <property type="entry name" value="DC_STAMP"/>
    <property type="match status" value="1"/>
</dbReference>
<protein>
    <submittedName>
        <fullName evidence="8">DC-STAMP domain-containing protein 2</fullName>
    </submittedName>
</protein>
<keyword evidence="9" id="KW-1185">Reference proteome</keyword>
<evidence type="ECO:0000256" key="3">
    <source>
        <dbReference type="ARBA" id="ARBA00022989"/>
    </source>
</evidence>
<evidence type="ECO:0000256" key="1">
    <source>
        <dbReference type="ARBA" id="ARBA00004141"/>
    </source>
</evidence>
<dbReference type="OrthoDB" id="5914594at2759"/>
<evidence type="ECO:0000256" key="5">
    <source>
        <dbReference type="SAM" id="MobiDB-lite"/>
    </source>
</evidence>
<evidence type="ECO:0000259" key="7">
    <source>
        <dbReference type="Pfam" id="PF07782"/>
    </source>
</evidence>
<comment type="caution">
    <text evidence="8">The sequence shown here is derived from an EMBL/GenBank/DDBJ whole genome shotgun (WGS) entry which is preliminary data.</text>
</comment>
<dbReference type="PANTHER" id="PTHR21041">
    <property type="entry name" value="DENDRITIC CELL-SPECIFIC TRANSMEMBRANE PROTEIN"/>
    <property type="match status" value="1"/>
</dbReference>
<dbReference type="PANTHER" id="PTHR21041:SF9">
    <property type="entry name" value="DENDRITIC CELL-SPECIFIC TRANSMEMBRANE PROTEIN-LIKE DOMAIN-CONTAINING PROTEIN"/>
    <property type="match status" value="1"/>
</dbReference>
<name>A0A8X6KNT9_9ARAC</name>
<dbReference type="Proteomes" id="UP000886998">
    <property type="component" value="Unassembled WGS sequence"/>
</dbReference>
<feature type="domain" description="Dendritic cell-specific transmembrane protein-like" evidence="7">
    <location>
        <begin position="146"/>
        <end position="239"/>
    </location>
</feature>
<gene>
    <name evidence="8" type="primary">DCST2_1</name>
    <name evidence="8" type="ORF">TNIN_300351</name>
</gene>
<comment type="subcellular location">
    <subcellularLocation>
        <location evidence="1">Membrane</location>
        <topology evidence="1">Multi-pass membrane protein</topology>
    </subcellularLocation>
</comment>
<feature type="transmembrane region" description="Helical" evidence="6">
    <location>
        <begin position="114"/>
        <end position="135"/>
    </location>
</feature>
<organism evidence="8 9">
    <name type="scientific">Trichonephila inaurata madagascariensis</name>
    <dbReference type="NCBI Taxonomy" id="2747483"/>
    <lineage>
        <taxon>Eukaryota</taxon>
        <taxon>Metazoa</taxon>
        <taxon>Ecdysozoa</taxon>
        <taxon>Arthropoda</taxon>
        <taxon>Chelicerata</taxon>
        <taxon>Arachnida</taxon>
        <taxon>Araneae</taxon>
        <taxon>Araneomorphae</taxon>
        <taxon>Entelegynae</taxon>
        <taxon>Araneoidea</taxon>
        <taxon>Nephilidae</taxon>
        <taxon>Trichonephila</taxon>
        <taxon>Trichonephila inaurata</taxon>
    </lineage>
</organism>
<keyword evidence="2 6" id="KW-0812">Transmembrane</keyword>
<sequence length="306" mass="36192">MSRACRGEITPVAEFRLVVRHDYLAYHFHRISIFENPNYPLCKKDEVMDMNHLLGCSGLQDFKEFARQMYHEFYVNITFVHYYNYSLEQSKSFRDIRGDIQEEIRHRMELFTHLIDWTNLGMAMFFLILLFRAYVYRIQYLTADHFDNLYINFHIQAMDERRAAMGKETILPLTHREKWKYIHTFSPRLASPERRQLLVAGTLLFLSGLQAGLSMGLDYSLHYLLKLMNFYGRLETKEQSMFFLRRSYKSADHHPDPGEGGGRDGRHVPPDGDTVRPSHEVHSNVRFHYLPAESSATRLGQIPEDW</sequence>
<reference evidence="8" key="1">
    <citation type="submission" date="2020-08" db="EMBL/GenBank/DDBJ databases">
        <title>Multicomponent nature underlies the extraordinary mechanical properties of spider dragline silk.</title>
        <authorList>
            <person name="Kono N."/>
            <person name="Nakamura H."/>
            <person name="Mori M."/>
            <person name="Yoshida Y."/>
            <person name="Ohtoshi R."/>
            <person name="Malay A.D."/>
            <person name="Moran D.A.P."/>
            <person name="Tomita M."/>
            <person name="Numata K."/>
            <person name="Arakawa K."/>
        </authorList>
    </citation>
    <scope>NUCLEOTIDE SEQUENCE</scope>
</reference>
<keyword evidence="4 6" id="KW-0472">Membrane</keyword>
<proteinExistence type="predicted"/>
<accession>A0A8X6KNT9</accession>
<dbReference type="GO" id="GO:0016020">
    <property type="term" value="C:membrane"/>
    <property type="evidence" value="ECO:0007669"/>
    <property type="project" value="UniProtKB-SubCell"/>
</dbReference>
<evidence type="ECO:0000256" key="6">
    <source>
        <dbReference type="SAM" id="Phobius"/>
    </source>
</evidence>
<keyword evidence="3 6" id="KW-1133">Transmembrane helix</keyword>